<evidence type="ECO:0000256" key="9">
    <source>
        <dbReference type="ARBA" id="ARBA00023211"/>
    </source>
</evidence>
<comment type="cofactor">
    <cofactor evidence="2">
        <name>Mn(2+)</name>
        <dbReference type="ChEBI" id="CHEBI:29035"/>
    </cofactor>
</comment>
<keyword evidence="8" id="KW-0482">Metalloprotease</keyword>
<name>E1X1B5_HALMS</name>
<sequence>MEETNYKSRRIQTISKLKDGIAILPAAKYKTRSHDTEFDFRQNSNFKYLTGSNEPESILVLTPHGKKKDHLFVRAKDRMQEIWAGRRLGVEKSKEIFEMDEVYTLDEFDKILPELMKGHSEVFIDLDQNLKLFNKVRKMAMGLDPRGRLKIPTPSAFRHLNPIIEKQRLIKDQNELLLMKSAAKATAKAHRAAMAMASTEHSEADIHNLMNYVFKKNGASGEAYGSIVAGGENGTILHYIENNAPLRDGETLLIDAGSEFGTYASDVTRTFPINGKFTTIQSEIYEVVLRAMKASFSKCSPGHTLEEVHMESVKELSLGLRELGIFKQSVDEIIEKNLFREFYPHGTSHWIGLDVHDQNPYLDKDFNPIKFEKGMCFTVEPGLYFQRDNLEIPEHFRGLAVRIEDDILITDSFYENLTAMIPKEIKEVEAACQEDYKQFL</sequence>
<dbReference type="AlphaFoldDB" id="E1X1B5"/>
<dbReference type="EMBL" id="FQ312005">
    <property type="protein sequence ID" value="CBW26506.1"/>
    <property type="molecule type" value="Genomic_DNA"/>
</dbReference>
<protein>
    <recommendedName>
        <fullName evidence="4">Xaa-Pro aminopeptidase</fullName>
        <ecNumber evidence="4">3.4.11.9</ecNumber>
    </recommendedName>
</protein>
<evidence type="ECO:0000256" key="6">
    <source>
        <dbReference type="ARBA" id="ARBA00022723"/>
    </source>
</evidence>
<evidence type="ECO:0000256" key="10">
    <source>
        <dbReference type="RuleBase" id="RU000590"/>
    </source>
</evidence>
<organism evidence="12 13">
    <name type="scientific">Halobacteriovorax marinus (strain ATCC BAA-682 / DSM 15412 / SJ)</name>
    <name type="common">Bacteriovorax marinus</name>
    <dbReference type="NCBI Taxonomy" id="862908"/>
    <lineage>
        <taxon>Bacteria</taxon>
        <taxon>Pseudomonadati</taxon>
        <taxon>Bdellovibrionota</taxon>
        <taxon>Bacteriovoracia</taxon>
        <taxon>Bacteriovoracales</taxon>
        <taxon>Halobacteriovoraceae</taxon>
        <taxon>Halobacteriovorax</taxon>
    </lineage>
</organism>
<dbReference type="InterPro" id="IPR007865">
    <property type="entry name" value="Aminopep_P_N"/>
</dbReference>
<dbReference type="InterPro" id="IPR001131">
    <property type="entry name" value="Peptidase_M24B_aminopep-P_CS"/>
</dbReference>
<keyword evidence="7 12" id="KW-0378">Hydrolase</keyword>
<evidence type="ECO:0000256" key="2">
    <source>
        <dbReference type="ARBA" id="ARBA00001936"/>
    </source>
</evidence>
<evidence type="ECO:0000259" key="11">
    <source>
        <dbReference type="SMART" id="SM01011"/>
    </source>
</evidence>
<evidence type="ECO:0000313" key="13">
    <source>
        <dbReference type="Proteomes" id="UP000008963"/>
    </source>
</evidence>
<dbReference type="GO" id="GO:0070006">
    <property type="term" value="F:metalloaminopeptidase activity"/>
    <property type="evidence" value="ECO:0007669"/>
    <property type="project" value="InterPro"/>
</dbReference>
<dbReference type="PATRIC" id="fig|862908.3.peg.1587"/>
<evidence type="ECO:0000256" key="8">
    <source>
        <dbReference type="ARBA" id="ARBA00023049"/>
    </source>
</evidence>
<evidence type="ECO:0000256" key="7">
    <source>
        <dbReference type="ARBA" id="ARBA00022801"/>
    </source>
</evidence>
<keyword evidence="5" id="KW-0645">Protease</keyword>
<dbReference type="SUPFAM" id="SSF53092">
    <property type="entry name" value="Creatinase/prolidase N-terminal domain"/>
    <property type="match status" value="1"/>
</dbReference>
<dbReference type="InterPro" id="IPR036005">
    <property type="entry name" value="Creatinase/aminopeptidase-like"/>
</dbReference>
<dbReference type="PROSITE" id="PS00491">
    <property type="entry name" value="PROLINE_PEPTIDASE"/>
    <property type="match status" value="1"/>
</dbReference>
<evidence type="ECO:0000256" key="3">
    <source>
        <dbReference type="ARBA" id="ARBA00008766"/>
    </source>
</evidence>
<keyword evidence="13" id="KW-1185">Reference proteome</keyword>
<dbReference type="Gene3D" id="3.90.230.10">
    <property type="entry name" value="Creatinase/methionine aminopeptidase superfamily"/>
    <property type="match status" value="1"/>
</dbReference>
<dbReference type="GO" id="GO:0030145">
    <property type="term" value="F:manganese ion binding"/>
    <property type="evidence" value="ECO:0007669"/>
    <property type="project" value="InterPro"/>
</dbReference>
<evidence type="ECO:0000256" key="5">
    <source>
        <dbReference type="ARBA" id="ARBA00022670"/>
    </source>
</evidence>
<gene>
    <name evidence="12" type="primary">pepP</name>
    <name evidence="12" type="ordered locus">BMS_1666</name>
</gene>
<dbReference type="eggNOG" id="COG0006">
    <property type="taxonomic scope" value="Bacteria"/>
</dbReference>
<dbReference type="EC" id="3.4.11.9" evidence="4"/>
<dbReference type="Pfam" id="PF05195">
    <property type="entry name" value="AMP_N"/>
    <property type="match status" value="1"/>
</dbReference>
<keyword evidence="12" id="KW-0031">Aminopeptidase</keyword>
<dbReference type="GO" id="GO:0006508">
    <property type="term" value="P:proteolysis"/>
    <property type="evidence" value="ECO:0007669"/>
    <property type="project" value="UniProtKB-KW"/>
</dbReference>
<dbReference type="Gene3D" id="3.40.350.10">
    <property type="entry name" value="Creatinase/prolidase N-terminal domain"/>
    <property type="match status" value="1"/>
</dbReference>
<comment type="catalytic activity">
    <reaction evidence="1">
        <text>Release of any N-terminal amino acid, including proline, that is linked to proline, even from a dipeptide or tripeptide.</text>
        <dbReference type="EC" id="3.4.11.9"/>
    </reaction>
</comment>
<dbReference type="PANTHER" id="PTHR43226">
    <property type="entry name" value="XAA-PRO AMINOPEPTIDASE 3"/>
    <property type="match status" value="1"/>
</dbReference>
<proteinExistence type="inferred from homology"/>
<dbReference type="SMART" id="SM01011">
    <property type="entry name" value="AMP_N"/>
    <property type="match status" value="1"/>
</dbReference>
<keyword evidence="9" id="KW-0464">Manganese</keyword>
<evidence type="ECO:0000256" key="1">
    <source>
        <dbReference type="ARBA" id="ARBA00001424"/>
    </source>
</evidence>
<dbReference type="SUPFAM" id="SSF55920">
    <property type="entry name" value="Creatinase/aminopeptidase"/>
    <property type="match status" value="1"/>
</dbReference>
<dbReference type="STRING" id="862908.BMS_1666"/>
<dbReference type="OrthoDB" id="5288399at2"/>
<comment type="similarity">
    <text evidence="3 10">Belongs to the peptidase M24B family.</text>
</comment>
<dbReference type="CDD" id="cd01087">
    <property type="entry name" value="Prolidase"/>
    <property type="match status" value="1"/>
</dbReference>
<dbReference type="HOGENOM" id="CLU_017266_1_0_7"/>
<keyword evidence="6 10" id="KW-0479">Metal-binding</keyword>
<dbReference type="InterPro" id="IPR000994">
    <property type="entry name" value="Pept_M24"/>
</dbReference>
<dbReference type="InterPro" id="IPR052433">
    <property type="entry name" value="X-Pro_dipept-like"/>
</dbReference>
<accession>E1X1B5</accession>
<evidence type="ECO:0000313" key="12">
    <source>
        <dbReference type="EMBL" id="CBW26506.1"/>
    </source>
</evidence>
<dbReference type="RefSeq" id="WP_014244287.1">
    <property type="nucleotide sequence ID" value="NC_016620.1"/>
</dbReference>
<dbReference type="Pfam" id="PF00557">
    <property type="entry name" value="Peptidase_M24"/>
    <property type="match status" value="1"/>
</dbReference>
<dbReference type="PANTHER" id="PTHR43226:SF4">
    <property type="entry name" value="XAA-PRO AMINOPEPTIDASE 3"/>
    <property type="match status" value="1"/>
</dbReference>
<dbReference type="Proteomes" id="UP000008963">
    <property type="component" value="Chromosome"/>
</dbReference>
<evidence type="ECO:0000256" key="4">
    <source>
        <dbReference type="ARBA" id="ARBA00012574"/>
    </source>
</evidence>
<feature type="domain" description="Aminopeptidase P N-terminal" evidence="11">
    <location>
        <begin position="1"/>
        <end position="133"/>
    </location>
</feature>
<dbReference type="KEGG" id="bmx:BMS_1666"/>
<reference evidence="13" key="1">
    <citation type="journal article" date="2013" name="ISME J.">
        <title>A small predatory core genome in the divergent marine Bacteriovorax marinus SJ and the terrestrial Bdellovibrio bacteriovorus.</title>
        <authorList>
            <person name="Crossman L.C."/>
            <person name="Chen H."/>
            <person name="Cerdeno-Tarraga A.M."/>
            <person name="Brooks K."/>
            <person name="Quail M.A."/>
            <person name="Pineiro S.A."/>
            <person name="Hobley L."/>
            <person name="Sockett R.E."/>
            <person name="Bentley S.D."/>
            <person name="Parkhill J."/>
            <person name="Williams H.N."/>
            <person name="Stine O.C."/>
        </authorList>
    </citation>
    <scope>NUCLEOTIDE SEQUENCE [LARGE SCALE GENOMIC DNA]</scope>
    <source>
        <strain evidence="13">ATCC BAA-682 / DSM 15412 / SJ</strain>
    </source>
</reference>
<dbReference type="InterPro" id="IPR029149">
    <property type="entry name" value="Creatin/AminoP/Spt16_N"/>
</dbReference>